<dbReference type="Proteomes" id="UP001279734">
    <property type="component" value="Unassembled WGS sequence"/>
</dbReference>
<dbReference type="GO" id="GO:0005634">
    <property type="term" value="C:nucleus"/>
    <property type="evidence" value="ECO:0007669"/>
    <property type="project" value="TreeGrafter"/>
</dbReference>
<dbReference type="Gene3D" id="3.40.50.150">
    <property type="entry name" value="Vaccinia Virus protein VP39"/>
    <property type="match status" value="1"/>
</dbReference>
<organism evidence="1 2">
    <name type="scientific">Nepenthes gracilis</name>
    <name type="common">Slender pitcher plant</name>
    <dbReference type="NCBI Taxonomy" id="150966"/>
    <lineage>
        <taxon>Eukaryota</taxon>
        <taxon>Viridiplantae</taxon>
        <taxon>Streptophyta</taxon>
        <taxon>Embryophyta</taxon>
        <taxon>Tracheophyta</taxon>
        <taxon>Spermatophyta</taxon>
        <taxon>Magnoliopsida</taxon>
        <taxon>eudicotyledons</taxon>
        <taxon>Gunneridae</taxon>
        <taxon>Pentapetalae</taxon>
        <taxon>Caryophyllales</taxon>
        <taxon>Nepenthaceae</taxon>
        <taxon>Nepenthes</taxon>
    </lineage>
</organism>
<accession>A0AAD3SVE2</accession>
<name>A0AAD3SVE2_NEPGR</name>
<proteinExistence type="predicted"/>
<dbReference type="InterPro" id="IPR029063">
    <property type="entry name" value="SAM-dependent_MTases_sf"/>
</dbReference>
<dbReference type="AlphaFoldDB" id="A0AAD3SVE2"/>
<dbReference type="PANTHER" id="PTHR23108:SF0">
    <property type="entry name" value="METHYLTRANSFERASE-LIKE PROTEIN 22"/>
    <property type="match status" value="1"/>
</dbReference>
<dbReference type="SUPFAM" id="SSF53335">
    <property type="entry name" value="S-adenosyl-L-methionine-dependent methyltransferases"/>
    <property type="match status" value="1"/>
</dbReference>
<dbReference type="GO" id="GO:0008276">
    <property type="term" value="F:protein methyltransferase activity"/>
    <property type="evidence" value="ECO:0007669"/>
    <property type="project" value="InterPro"/>
</dbReference>
<dbReference type="EMBL" id="BSYO01000018">
    <property type="protein sequence ID" value="GMH17664.1"/>
    <property type="molecule type" value="Genomic_DNA"/>
</dbReference>
<evidence type="ECO:0008006" key="3">
    <source>
        <dbReference type="Google" id="ProtNLM"/>
    </source>
</evidence>
<dbReference type="PANTHER" id="PTHR23108">
    <property type="entry name" value="METHYLTRANSFERASE-RELATED"/>
    <property type="match status" value="1"/>
</dbReference>
<dbReference type="InterPro" id="IPR019410">
    <property type="entry name" value="Methyltransf_16"/>
</dbReference>
<protein>
    <recommendedName>
        <fullName evidence="3">Methyltransferase-like protein 22</fullName>
    </recommendedName>
</protein>
<reference evidence="1" key="1">
    <citation type="submission" date="2023-05" db="EMBL/GenBank/DDBJ databases">
        <title>Nepenthes gracilis genome sequencing.</title>
        <authorList>
            <person name="Fukushima K."/>
        </authorList>
    </citation>
    <scope>NUCLEOTIDE SEQUENCE</scope>
    <source>
        <strain evidence="1">SING2019-196</strain>
    </source>
</reference>
<dbReference type="InterPro" id="IPR038899">
    <property type="entry name" value="METTL22"/>
</dbReference>
<sequence>MSGFELEDQVMSEVHLGCPPGVSGLHVSHFTFLIPHDVDSKESRCMDLVGDEASSPWKIVDQDEDGDLLVVRRSKRSGHFGSVTIQHNIMSSIPSVGLQVWKAELVLADFVLHQMFSSSEFNDIISAELGAGTGLVGIILAHMAKTVFITDHGDEILSNCAKNVLLNSGLFGSQTSVHVRELDWKNSWPPSDFNSASHKRYSWTSSEVEDANRANLLVAADVIYSDDLTDAFFSVLEKLMSQGSEKVLYLALEKRYNFTLHDLNVVANAYSHFRSYLRDEEFEGDEDGYLPRFVGKRIDLSAIPQYVKEYERGADVELWQIRYDKRKPEIIGPPHNDIAVR</sequence>
<evidence type="ECO:0000313" key="2">
    <source>
        <dbReference type="Proteomes" id="UP001279734"/>
    </source>
</evidence>
<gene>
    <name evidence="1" type="ORF">Nepgr_019505</name>
</gene>
<keyword evidence="2" id="KW-1185">Reference proteome</keyword>
<evidence type="ECO:0000313" key="1">
    <source>
        <dbReference type="EMBL" id="GMH17664.1"/>
    </source>
</evidence>
<dbReference type="Pfam" id="PF10294">
    <property type="entry name" value="Methyltransf_16"/>
    <property type="match status" value="1"/>
</dbReference>
<comment type="caution">
    <text evidence="1">The sequence shown here is derived from an EMBL/GenBank/DDBJ whole genome shotgun (WGS) entry which is preliminary data.</text>
</comment>